<reference evidence="4" key="1">
    <citation type="submission" date="2014-11" db="EMBL/GenBank/DDBJ databases">
        <authorList>
            <person name="Otto D Thomas"/>
            <person name="Naeem Raeece"/>
        </authorList>
    </citation>
    <scope>NUCLEOTIDE SEQUENCE</scope>
</reference>
<proteinExistence type="predicted"/>
<feature type="signal peptide" evidence="3">
    <location>
        <begin position="1"/>
        <end position="24"/>
    </location>
</feature>
<accession>A0A0G4G825</accession>
<evidence type="ECO:0000256" key="2">
    <source>
        <dbReference type="SAM" id="Phobius"/>
    </source>
</evidence>
<evidence type="ECO:0000256" key="3">
    <source>
        <dbReference type="SAM" id="SignalP"/>
    </source>
</evidence>
<keyword evidence="2" id="KW-0472">Membrane</keyword>
<gene>
    <name evidence="4" type="ORF">Cvel_4305</name>
</gene>
<dbReference type="PANTHER" id="PTHR23076">
    <property type="entry name" value="METALLOPROTEASE M41 FTSH"/>
    <property type="match status" value="1"/>
</dbReference>
<dbReference type="EMBL" id="CDMZ01000959">
    <property type="protein sequence ID" value="CEM24658.1"/>
    <property type="molecule type" value="Genomic_DNA"/>
</dbReference>
<feature type="transmembrane region" description="Helical" evidence="2">
    <location>
        <begin position="138"/>
        <end position="158"/>
    </location>
</feature>
<keyword evidence="2" id="KW-1133">Transmembrane helix</keyword>
<organism evidence="4">
    <name type="scientific">Chromera velia CCMP2878</name>
    <dbReference type="NCBI Taxonomy" id="1169474"/>
    <lineage>
        <taxon>Eukaryota</taxon>
        <taxon>Sar</taxon>
        <taxon>Alveolata</taxon>
        <taxon>Colpodellida</taxon>
        <taxon>Chromeraceae</taxon>
        <taxon>Chromera</taxon>
    </lineage>
</organism>
<feature type="non-terminal residue" evidence="4">
    <location>
        <position position="317"/>
    </location>
</feature>
<feature type="transmembrane region" description="Helical" evidence="2">
    <location>
        <begin position="189"/>
        <end position="209"/>
    </location>
</feature>
<feature type="region of interest" description="Disordered" evidence="1">
    <location>
        <begin position="55"/>
        <end position="80"/>
    </location>
</feature>
<dbReference type="GO" id="GO:0004176">
    <property type="term" value="F:ATP-dependent peptidase activity"/>
    <property type="evidence" value="ECO:0007669"/>
    <property type="project" value="TreeGrafter"/>
</dbReference>
<dbReference type="Gene3D" id="3.40.50.300">
    <property type="entry name" value="P-loop containing nucleotide triphosphate hydrolases"/>
    <property type="match status" value="1"/>
</dbReference>
<feature type="compositionally biased region" description="Polar residues" evidence="1">
    <location>
        <begin position="236"/>
        <end position="250"/>
    </location>
</feature>
<dbReference type="AlphaFoldDB" id="A0A0G4G825"/>
<name>A0A0G4G825_9ALVE</name>
<evidence type="ECO:0000256" key="1">
    <source>
        <dbReference type="SAM" id="MobiDB-lite"/>
    </source>
</evidence>
<feature type="region of interest" description="Disordered" evidence="1">
    <location>
        <begin position="236"/>
        <end position="260"/>
    </location>
</feature>
<dbReference type="GO" id="GO:0006508">
    <property type="term" value="P:proteolysis"/>
    <property type="evidence" value="ECO:0007669"/>
    <property type="project" value="TreeGrafter"/>
</dbReference>
<dbReference type="SUPFAM" id="SSF52540">
    <property type="entry name" value="P-loop containing nucleoside triphosphate hydrolases"/>
    <property type="match status" value="1"/>
</dbReference>
<feature type="chain" id="PRO_5005190317" description="ATPase AAA-type core domain-containing protein" evidence="3">
    <location>
        <begin position="25"/>
        <end position="317"/>
    </location>
</feature>
<protein>
    <recommendedName>
        <fullName evidence="5">ATPase AAA-type core domain-containing protein</fullName>
    </recommendedName>
</protein>
<keyword evidence="3" id="KW-0732">Signal</keyword>
<dbReference type="PANTHER" id="PTHR23076:SF97">
    <property type="entry name" value="ATP-DEPENDENT ZINC METALLOPROTEASE YME1L1"/>
    <property type="match status" value="1"/>
</dbReference>
<evidence type="ECO:0000313" key="4">
    <source>
        <dbReference type="EMBL" id="CEM24658.1"/>
    </source>
</evidence>
<sequence length="317" mass="34226">MRDSGGRLLVLLLSVCCLSPPASLVPAVTGAAAGAAETPAAFLQSPGLLNRGLRLSAPGRGRGSGRGRKVNTKGDGRSPHHHQELLRGLCIPLLCLSVATSADTLEKALSLEGGGAVGWARVPFFAGVFEALSGQLRFVFRAAFVGLLALPGTLFRGLLALPGAFWSGLLSFPSVVTAFFSAALPVLHYVHTTMFSFVCYVFLVTFLFFDDDSPWKRKNSPKKVAYKFLPAQQSIVSPTNHSQPNESSPQPEEEEEKEKKEEYPKFCDVIGHEDVKAQLREVLNFFQDPEKYTKYGVQAPTGILMEGPPGCGKTFLV</sequence>
<evidence type="ECO:0008006" key="5">
    <source>
        <dbReference type="Google" id="ProtNLM"/>
    </source>
</evidence>
<dbReference type="InterPro" id="IPR027417">
    <property type="entry name" value="P-loop_NTPase"/>
</dbReference>
<feature type="transmembrane region" description="Helical" evidence="2">
    <location>
        <begin position="165"/>
        <end position="183"/>
    </location>
</feature>
<keyword evidence="2" id="KW-0812">Transmembrane</keyword>